<dbReference type="PANTHER" id="PTHR43311">
    <property type="entry name" value="GLUTAMATE--TRNA LIGASE"/>
    <property type="match status" value="1"/>
</dbReference>
<keyword evidence="1 7" id="KW-0436">Ligase</keyword>
<protein>
    <recommendedName>
        <fullName evidence="7">Glutamyl-Q tRNA(Asp) synthetase</fullName>
        <shortName evidence="7">Glu-Q-RSs</shortName>
        <ecNumber evidence="7">6.1.1.-</ecNumber>
    </recommendedName>
</protein>
<feature type="short sequence motif" description="'HIGH' region" evidence="7">
    <location>
        <begin position="8"/>
        <end position="18"/>
    </location>
</feature>
<dbReference type="InterPro" id="IPR022380">
    <property type="entry name" value="Glu-Q_tRNA(Asp)_Synthase"/>
</dbReference>
<comment type="similarity">
    <text evidence="7">Belongs to the class-I aminoacyl-tRNA synthetase family. GluQ subfamily.</text>
</comment>
<feature type="binding site" evidence="7">
    <location>
        <position position="119"/>
    </location>
    <ligand>
        <name>Zn(2+)</name>
        <dbReference type="ChEBI" id="CHEBI:29105"/>
    </ligand>
</feature>
<dbReference type="Proteomes" id="UP000484164">
    <property type="component" value="Unassembled WGS sequence"/>
</dbReference>
<dbReference type="EC" id="6.1.1.-" evidence="7"/>
<dbReference type="InterPro" id="IPR014729">
    <property type="entry name" value="Rossmann-like_a/b/a_fold"/>
</dbReference>
<keyword evidence="2 7" id="KW-0479">Metal-binding</keyword>
<evidence type="ECO:0000256" key="7">
    <source>
        <dbReference type="HAMAP-Rule" id="MF_01428"/>
    </source>
</evidence>
<proteinExistence type="inferred from homology"/>
<dbReference type="GO" id="GO:0006424">
    <property type="term" value="P:glutamyl-tRNA aminoacylation"/>
    <property type="evidence" value="ECO:0007669"/>
    <property type="project" value="InterPro"/>
</dbReference>
<dbReference type="GO" id="GO:0006400">
    <property type="term" value="P:tRNA modification"/>
    <property type="evidence" value="ECO:0007669"/>
    <property type="project" value="InterPro"/>
</dbReference>
<comment type="function">
    <text evidence="7">Catalyzes the tRNA-independent activation of glutamate in presence of ATP and the subsequent transfer of glutamate onto a tRNA(Asp). Glutamate is transferred on the 2-amino-5-(4,5-dihydroxy-2-cyclopenten-1-yl) moiety of the queuosine in the wobble position of the QUC anticodon.</text>
</comment>
<dbReference type="PANTHER" id="PTHR43311:SF1">
    <property type="entry name" value="GLUTAMYL-Q TRNA(ASP) SYNTHETASE"/>
    <property type="match status" value="1"/>
</dbReference>
<dbReference type="AlphaFoldDB" id="A0A6L3ZGP9"/>
<dbReference type="NCBIfam" id="NF004314">
    <property type="entry name" value="PRK05710.1-3"/>
    <property type="match status" value="1"/>
</dbReference>
<dbReference type="PRINTS" id="PR00987">
    <property type="entry name" value="TRNASYNTHGLU"/>
</dbReference>
<comment type="cofactor">
    <cofactor evidence="7">
        <name>Zn(2+)</name>
        <dbReference type="ChEBI" id="CHEBI:29105"/>
    </cofactor>
    <text evidence="7">Binds 1 zinc ion per subunit.</text>
</comment>
<gene>
    <name evidence="7 10" type="primary">gluQ</name>
    <name evidence="10" type="ORF">F8C82_11480</name>
</gene>
<evidence type="ECO:0000259" key="9">
    <source>
        <dbReference type="Pfam" id="PF00749"/>
    </source>
</evidence>
<sequence>MPRLRYAPSPTGHLHLGNFATALLTYLRAKSTQGAFLIRMEDVDEQRSKREFADGILRDLEWLGLTWDESPVFQSERYHLYEAAMEQLRGHTYPCFCSRNDLQSLASAPHGISSEGPDYPGFCRDLSPEEVLANSREKDPSIRFRIPHRSYSYTDLIRGEMEFVPGWGGDFIIRRSDGMWAYQLACTVDDLEMGITQVIRGADLIDSTPRQLALMDVLQGKAPEYAHTPLWMGSDGHRLSKRHGDISLRDYRESGFSAEQLIGWMAYYSGLTPSLQSISLPELLDVFRWENIRKSDVSVQVTFDRA</sequence>
<feature type="binding site" evidence="7">
    <location>
        <position position="182"/>
    </location>
    <ligand>
        <name>L-glutamate</name>
        <dbReference type="ChEBI" id="CHEBI:29985"/>
    </ligand>
</feature>
<dbReference type="Pfam" id="PF00749">
    <property type="entry name" value="tRNA-synt_1c"/>
    <property type="match status" value="1"/>
</dbReference>
<keyword evidence="5 7" id="KW-0067">ATP-binding</keyword>
<feature type="binding site" evidence="7">
    <location>
        <position position="97"/>
    </location>
    <ligand>
        <name>Zn(2+)</name>
        <dbReference type="ChEBI" id="CHEBI:29105"/>
    </ligand>
</feature>
<feature type="short sequence motif" description="'KMSKS' region" evidence="7">
    <location>
        <begin position="238"/>
        <end position="242"/>
    </location>
</feature>
<evidence type="ECO:0000256" key="3">
    <source>
        <dbReference type="ARBA" id="ARBA00022741"/>
    </source>
</evidence>
<dbReference type="GO" id="GO:0005829">
    <property type="term" value="C:cytosol"/>
    <property type="evidence" value="ECO:0007669"/>
    <property type="project" value="TreeGrafter"/>
</dbReference>
<evidence type="ECO:0000313" key="10">
    <source>
        <dbReference type="EMBL" id="KAB2816658.1"/>
    </source>
</evidence>
<dbReference type="EMBL" id="WBVQ01000002">
    <property type="protein sequence ID" value="KAB2816658.1"/>
    <property type="molecule type" value="Genomic_DNA"/>
</dbReference>
<dbReference type="NCBIfam" id="NF004315">
    <property type="entry name" value="PRK05710.1-4"/>
    <property type="match status" value="1"/>
</dbReference>
<organism evidence="10 11">
    <name type="scientific">Phaeocystidibacter marisrubri</name>
    <dbReference type="NCBI Taxonomy" id="1577780"/>
    <lineage>
        <taxon>Bacteria</taxon>
        <taxon>Pseudomonadati</taxon>
        <taxon>Bacteroidota</taxon>
        <taxon>Flavobacteriia</taxon>
        <taxon>Flavobacteriales</taxon>
        <taxon>Phaeocystidibacteraceae</taxon>
        <taxon>Phaeocystidibacter</taxon>
    </lineage>
</organism>
<evidence type="ECO:0000256" key="6">
    <source>
        <dbReference type="ARBA" id="ARBA00023146"/>
    </source>
</evidence>
<dbReference type="InterPro" id="IPR000924">
    <property type="entry name" value="Glu/Gln-tRNA-synth"/>
</dbReference>
<feature type="binding site" evidence="7">
    <location>
        <position position="95"/>
    </location>
    <ligand>
        <name>Zn(2+)</name>
        <dbReference type="ChEBI" id="CHEBI:29105"/>
    </ligand>
</feature>
<feature type="binding site" evidence="7">
    <location>
        <position position="41"/>
    </location>
    <ligand>
        <name>L-glutamate</name>
        <dbReference type="ChEBI" id="CHEBI:29985"/>
    </ligand>
</feature>
<accession>A0A6L3ZGP9</accession>
<keyword evidence="3 7" id="KW-0547">Nucleotide-binding</keyword>
<evidence type="ECO:0000256" key="5">
    <source>
        <dbReference type="ARBA" id="ARBA00022840"/>
    </source>
</evidence>
<feature type="binding site" evidence="7">
    <location>
        <position position="241"/>
    </location>
    <ligand>
        <name>ATP</name>
        <dbReference type="ChEBI" id="CHEBI:30616"/>
    </ligand>
</feature>
<dbReference type="InterPro" id="IPR001412">
    <property type="entry name" value="aa-tRNA-synth_I_CS"/>
</dbReference>
<evidence type="ECO:0000313" key="11">
    <source>
        <dbReference type="Proteomes" id="UP000484164"/>
    </source>
</evidence>
<dbReference type="PROSITE" id="PS00178">
    <property type="entry name" value="AA_TRNA_LIGASE_I"/>
    <property type="match status" value="1"/>
</dbReference>
<dbReference type="NCBIfam" id="TIGR03838">
    <property type="entry name" value="queuosine_YadB"/>
    <property type="match status" value="1"/>
</dbReference>
<reference evidence="10 11" key="1">
    <citation type="submission" date="2019-10" db="EMBL/GenBank/DDBJ databases">
        <title>Genome sequence of Phaeocystidibacter marisrubri JCM30614 (type strain).</title>
        <authorList>
            <person name="Bowman J.P."/>
        </authorList>
    </citation>
    <scope>NUCLEOTIDE SEQUENCE [LARGE SCALE GENOMIC DNA]</scope>
    <source>
        <strain evidence="10 11">JCM 30614</strain>
    </source>
</reference>
<feature type="binding site" evidence="7">
    <location>
        <position position="200"/>
    </location>
    <ligand>
        <name>L-glutamate</name>
        <dbReference type="ChEBI" id="CHEBI:29985"/>
    </ligand>
</feature>
<evidence type="ECO:0000256" key="2">
    <source>
        <dbReference type="ARBA" id="ARBA00022723"/>
    </source>
</evidence>
<dbReference type="SUPFAM" id="SSF52374">
    <property type="entry name" value="Nucleotidylyl transferase"/>
    <property type="match status" value="1"/>
</dbReference>
<dbReference type="GO" id="GO:0008270">
    <property type="term" value="F:zinc ion binding"/>
    <property type="evidence" value="ECO:0007669"/>
    <property type="project" value="UniProtKB-UniRule"/>
</dbReference>
<evidence type="ECO:0000256" key="8">
    <source>
        <dbReference type="RuleBase" id="RU363037"/>
    </source>
</evidence>
<feature type="binding site" evidence="7">
    <location>
        <position position="123"/>
    </location>
    <ligand>
        <name>Zn(2+)</name>
        <dbReference type="ChEBI" id="CHEBI:29105"/>
    </ligand>
</feature>
<dbReference type="InterPro" id="IPR049940">
    <property type="entry name" value="GluQ/Sye"/>
</dbReference>
<dbReference type="GO" id="GO:0004818">
    <property type="term" value="F:glutamate-tRNA ligase activity"/>
    <property type="evidence" value="ECO:0007669"/>
    <property type="project" value="TreeGrafter"/>
</dbReference>
<dbReference type="HAMAP" id="MF_01428">
    <property type="entry name" value="Glu_Q_tRNA_synth"/>
    <property type="match status" value="1"/>
</dbReference>
<feature type="binding site" evidence="7">
    <location>
        <begin position="5"/>
        <end position="9"/>
    </location>
    <ligand>
        <name>L-glutamate</name>
        <dbReference type="ChEBI" id="CHEBI:29985"/>
    </ligand>
</feature>
<dbReference type="InterPro" id="IPR020058">
    <property type="entry name" value="Glu/Gln-tRNA-synth_Ib_cat-dom"/>
</dbReference>
<dbReference type="OrthoDB" id="9807503at2"/>
<dbReference type="Gene3D" id="3.40.50.620">
    <property type="entry name" value="HUPs"/>
    <property type="match status" value="1"/>
</dbReference>
<keyword evidence="8" id="KW-0648">Protein biosynthesis</keyword>
<name>A0A6L3ZGP9_9FLAO</name>
<evidence type="ECO:0000256" key="4">
    <source>
        <dbReference type="ARBA" id="ARBA00022833"/>
    </source>
</evidence>
<comment type="caution">
    <text evidence="10">The sequence shown here is derived from an EMBL/GenBank/DDBJ whole genome shotgun (WGS) entry which is preliminary data.</text>
</comment>
<dbReference type="GO" id="GO:0005524">
    <property type="term" value="F:ATP binding"/>
    <property type="evidence" value="ECO:0007669"/>
    <property type="project" value="UniProtKB-KW"/>
</dbReference>
<evidence type="ECO:0000256" key="1">
    <source>
        <dbReference type="ARBA" id="ARBA00022598"/>
    </source>
</evidence>
<keyword evidence="4 7" id="KW-0862">Zinc</keyword>
<feature type="domain" description="Glutamyl/glutaminyl-tRNA synthetase class Ib catalytic" evidence="9">
    <location>
        <begin position="3"/>
        <end position="266"/>
    </location>
</feature>
<keyword evidence="6 7" id="KW-0030">Aminoacyl-tRNA synthetase</keyword>
<keyword evidence="11" id="KW-1185">Reference proteome</keyword>